<dbReference type="Gene3D" id="1.50.10.100">
    <property type="entry name" value="Chondroitin AC/alginate lyase"/>
    <property type="match status" value="1"/>
</dbReference>
<dbReference type="Proteomes" id="UP000182661">
    <property type="component" value="Unassembled WGS sequence"/>
</dbReference>
<evidence type="ECO:0000259" key="3">
    <source>
        <dbReference type="Pfam" id="PF05426"/>
    </source>
</evidence>
<organism evidence="4 5">
    <name type="scientific">Pararhizobium antarcticum</name>
    <dbReference type="NCBI Taxonomy" id="1798805"/>
    <lineage>
        <taxon>Bacteria</taxon>
        <taxon>Pseudomonadati</taxon>
        <taxon>Pseudomonadota</taxon>
        <taxon>Alphaproteobacteria</taxon>
        <taxon>Hyphomicrobiales</taxon>
        <taxon>Rhizobiaceae</taxon>
        <taxon>Rhizobium/Agrobacterium group</taxon>
        <taxon>Pararhizobium</taxon>
    </lineage>
</organism>
<gene>
    <name evidence="4" type="ORF">AX760_23150</name>
</gene>
<dbReference type="InterPro" id="IPR008397">
    <property type="entry name" value="Alginate_lyase_dom"/>
</dbReference>
<reference evidence="4 5" key="1">
    <citation type="submission" date="2016-02" db="EMBL/GenBank/DDBJ databases">
        <title>Genome sequencing of a beta-galactosidase producing bacteria Rhizobium sp. 59.</title>
        <authorList>
            <person name="Wang D."/>
            <person name="Kot W."/>
            <person name="Qin Y."/>
            <person name="Hansen L."/>
            <person name="Naqvi K."/>
            <person name="Rensing C."/>
        </authorList>
    </citation>
    <scope>NUCLEOTIDE SEQUENCE [LARGE SCALE GENOMIC DNA]</scope>
    <source>
        <strain evidence="4 5">59</strain>
    </source>
</reference>
<keyword evidence="5" id="KW-1185">Reference proteome</keyword>
<accession>A0A657LMZ1</accession>
<name>A0A657LMZ1_9HYPH</name>
<evidence type="ECO:0000313" key="5">
    <source>
        <dbReference type="Proteomes" id="UP000182661"/>
    </source>
</evidence>
<evidence type="ECO:0000256" key="1">
    <source>
        <dbReference type="ARBA" id="ARBA00022729"/>
    </source>
</evidence>
<feature type="domain" description="Alginate lyase" evidence="3">
    <location>
        <begin position="19"/>
        <end position="129"/>
    </location>
</feature>
<keyword evidence="2" id="KW-0456">Lyase</keyword>
<proteinExistence type="predicted"/>
<dbReference type="GO" id="GO:0016829">
    <property type="term" value="F:lyase activity"/>
    <property type="evidence" value="ECO:0007669"/>
    <property type="project" value="UniProtKB-KW"/>
</dbReference>
<sequence>MIAETATVIADLGSDPLVARDDRADIIAWLTEIGSDTIIYFETSAGPKTRRNNHRFWAGLALAQIGRFTNNDGFVDWAEETYNLGVCQIDENGMLPLELDRGGYARNYHVYALRPLLATQHVLEGLGRHPETHCPGAIDRLRTTTTMAIADDGFFERLTGLRQVALPDENTYVSALRLNRLFVF</sequence>
<evidence type="ECO:0000256" key="2">
    <source>
        <dbReference type="ARBA" id="ARBA00023239"/>
    </source>
</evidence>
<dbReference type="SUPFAM" id="SSF48230">
    <property type="entry name" value="Chondroitin AC/alginate lyase"/>
    <property type="match status" value="1"/>
</dbReference>
<dbReference type="AlphaFoldDB" id="A0A657LMZ1"/>
<dbReference type="GO" id="GO:0042597">
    <property type="term" value="C:periplasmic space"/>
    <property type="evidence" value="ECO:0007669"/>
    <property type="project" value="InterPro"/>
</dbReference>
<dbReference type="EMBL" id="LSRP01000123">
    <property type="protein sequence ID" value="OJF91665.1"/>
    <property type="molecule type" value="Genomic_DNA"/>
</dbReference>
<evidence type="ECO:0000313" key="4">
    <source>
        <dbReference type="EMBL" id="OJF91665.1"/>
    </source>
</evidence>
<dbReference type="Pfam" id="PF05426">
    <property type="entry name" value="Alginate_lyase"/>
    <property type="match status" value="1"/>
</dbReference>
<keyword evidence="1" id="KW-0732">Signal</keyword>
<protein>
    <recommendedName>
        <fullName evidence="3">Alginate lyase domain-containing protein</fullName>
    </recommendedName>
</protein>
<comment type="caution">
    <text evidence="4">The sequence shown here is derived from an EMBL/GenBank/DDBJ whole genome shotgun (WGS) entry which is preliminary data.</text>
</comment>
<dbReference type="InterPro" id="IPR008929">
    <property type="entry name" value="Chondroitin_lyas"/>
</dbReference>